<gene>
    <name evidence="2" type="ORF">TK0001_1893</name>
</gene>
<sequence>MMHLKFQASNFQASNDSAGAGEGSVIVVLSDRPDRSQSLVDAVRAVAECRVVGTDETWARIGPFRGVIADITLSRPEAKRCLRLLASRPARTRAPLICLTRGNEQSAFTEARNLGATLCLSALAEPRMVVGSLVREVWPEKSVADLVVTREAERAGTLMTRLFESAQTGPIDLPSVERGIAPVLDAIHEGGLSRWLDEVWAHDDVTFQHCLLVSGVVAAFAQNLGLSATDKQLMTRAALVHDVGKSRIPLAVLNKPGRLDDDERAVMQTHAPIGHEILMASGGCDPITLAVTRHHHEMLDGSGYPDKLCADAIGDPVRLLTICDIYAALIERRPYKVPMSSRDALSILSSMQGKLEGGLVQAFGRAVQTVP</sequence>
<dbReference type="SUPFAM" id="SSF109604">
    <property type="entry name" value="HD-domain/PDEase-like"/>
    <property type="match status" value="1"/>
</dbReference>
<dbReference type="Pfam" id="PF13487">
    <property type="entry name" value="HD_5"/>
    <property type="match status" value="1"/>
</dbReference>
<dbReference type="InterPro" id="IPR006675">
    <property type="entry name" value="HDIG_dom"/>
</dbReference>
<evidence type="ECO:0000313" key="3">
    <source>
        <dbReference type="Proteomes" id="UP000233769"/>
    </source>
</evidence>
<dbReference type="Proteomes" id="UP000233769">
    <property type="component" value="Chromosome tk0001"/>
</dbReference>
<dbReference type="AlphaFoldDB" id="A0A2N9AME0"/>
<dbReference type="EMBL" id="LT962688">
    <property type="protein sequence ID" value="SOR28495.1"/>
    <property type="molecule type" value="Genomic_DNA"/>
</dbReference>
<organism evidence="2 3">
    <name type="scientific">Methylorubrum extorquens</name>
    <name type="common">Methylobacterium dichloromethanicum</name>
    <name type="synonym">Methylobacterium extorquens</name>
    <dbReference type="NCBI Taxonomy" id="408"/>
    <lineage>
        <taxon>Bacteria</taxon>
        <taxon>Pseudomonadati</taxon>
        <taxon>Pseudomonadota</taxon>
        <taxon>Alphaproteobacteria</taxon>
        <taxon>Hyphomicrobiales</taxon>
        <taxon>Methylobacteriaceae</taxon>
        <taxon>Methylorubrum</taxon>
    </lineage>
</organism>
<dbReference type="CDD" id="cd00077">
    <property type="entry name" value="HDc"/>
    <property type="match status" value="1"/>
</dbReference>
<dbReference type="PANTHER" id="PTHR43155">
    <property type="entry name" value="CYCLIC DI-GMP PHOSPHODIESTERASE PA4108-RELATED"/>
    <property type="match status" value="1"/>
</dbReference>
<dbReference type="NCBIfam" id="TIGR00277">
    <property type="entry name" value="HDIG"/>
    <property type="match status" value="1"/>
</dbReference>
<protein>
    <submittedName>
        <fullName evidence="2">Putative metal-dependent phosphohydrolase (HD domain)</fullName>
    </submittedName>
</protein>
<dbReference type="GO" id="GO:0008081">
    <property type="term" value="F:phosphoric diester hydrolase activity"/>
    <property type="evidence" value="ECO:0007669"/>
    <property type="project" value="UniProtKB-ARBA"/>
</dbReference>
<dbReference type="Gene3D" id="1.10.3210.10">
    <property type="entry name" value="Hypothetical protein af1432"/>
    <property type="match status" value="1"/>
</dbReference>
<dbReference type="InterPro" id="IPR037522">
    <property type="entry name" value="HD_GYP_dom"/>
</dbReference>
<keyword evidence="2" id="KW-0378">Hydrolase</keyword>
<evidence type="ECO:0000259" key="1">
    <source>
        <dbReference type="PROSITE" id="PS51832"/>
    </source>
</evidence>
<dbReference type="InterPro" id="IPR003607">
    <property type="entry name" value="HD/PDEase_dom"/>
</dbReference>
<evidence type="ECO:0000313" key="2">
    <source>
        <dbReference type="EMBL" id="SOR28495.1"/>
    </source>
</evidence>
<proteinExistence type="predicted"/>
<dbReference type="SMART" id="SM00471">
    <property type="entry name" value="HDc"/>
    <property type="match status" value="1"/>
</dbReference>
<dbReference type="PANTHER" id="PTHR43155:SF2">
    <property type="entry name" value="CYCLIC DI-GMP PHOSPHODIESTERASE PA4108"/>
    <property type="match status" value="1"/>
</dbReference>
<accession>A0A2N9AME0</accession>
<feature type="domain" description="HD-GYP" evidence="1">
    <location>
        <begin position="184"/>
        <end position="371"/>
    </location>
</feature>
<reference evidence="3" key="1">
    <citation type="submission" date="2017-10" db="EMBL/GenBank/DDBJ databases">
        <authorList>
            <person name="Regsiter A."/>
            <person name="William W."/>
        </authorList>
    </citation>
    <scope>NUCLEOTIDE SEQUENCE [LARGE SCALE GENOMIC DNA]</scope>
</reference>
<name>A0A2N9AME0_METEX</name>
<dbReference type="PROSITE" id="PS51832">
    <property type="entry name" value="HD_GYP"/>
    <property type="match status" value="1"/>
</dbReference>